<protein>
    <submittedName>
        <fullName evidence="1">Uncharacterized protein</fullName>
    </submittedName>
</protein>
<accession>A0A1E3AS68</accession>
<gene>
    <name evidence="1" type="ORF">BEH84_01960</name>
</gene>
<evidence type="ECO:0000313" key="1">
    <source>
        <dbReference type="EMBL" id="ODM11351.1"/>
    </source>
</evidence>
<comment type="caution">
    <text evidence="1">The sequence shown here is derived from an EMBL/GenBank/DDBJ whole genome shotgun (WGS) entry which is preliminary data.</text>
</comment>
<dbReference type="AlphaFoldDB" id="A0A1E3AS68"/>
<dbReference type="GeneID" id="93300948"/>
<proteinExistence type="predicted"/>
<evidence type="ECO:0000313" key="2">
    <source>
        <dbReference type="Proteomes" id="UP000095003"/>
    </source>
</evidence>
<dbReference type="RefSeq" id="WP_044964996.1">
    <property type="nucleotide sequence ID" value="NZ_BAABXS010000001.1"/>
</dbReference>
<organism evidence="1 2">
    <name type="scientific">Eisenbergiella tayi</name>
    <dbReference type="NCBI Taxonomy" id="1432052"/>
    <lineage>
        <taxon>Bacteria</taxon>
        <taxon>Bacillati</taxon>
        <taxon>Bacillota</taxon>
        <taxon>Clostridia</taxon>
        <taxon>Lachnospirales</taxon>
        <taxon>Lachnospiraceae</taxon>
        <taxon>Eisenbergiella</taxon>
    </lineage>
</organism>
<name>A0A1E3AS68_9FIRM</name>
<dbReference type="EMBL" id="MCGI01000002">
    <property type="protein sequence ID" value="ODM11351.1"/>
    <property type="molecule type" value="Genomic_DNA"/>
</dbReference>
<dbReference type="Proteomes" id="UP000095003">
    <property type="component" value="Unassembled WGS sequence"/>
</dbReference>
<sequence>MQNVIEELKRIQAAVTNLIEVLESSPENKTVSATVGEIRSVAILEEIYRCSGSVTPEQISEFAVKYGKTPSSCAGYYSGKKPSLKASDDRKRRLLTKQGEETVLAARHRWGDDWLDRVPQSIIANDATSYKMVIDF</sequence>
<reference evidence="1 2" key="1">
    <citation type="submission" date="2016-07" db="EMBL/GenBank/DDBJ databases">
        <title>Characterization of isolates of Eisenbergiella tayi derived from blood cultures, using whole genome sequencing.</title>
        <authorList>
            <person name="Burdz T."/>
            <person name="Wiebe D."/>
            <person name="Huynh C."/>
            <person name="Bernard K."/>
        </authorList>
    </citation>
    <scope>NUCLEOTIDE SEQUENCE [LARGE SCALE GENOMIC DNA]</scope>
    <source>
        <strain evidence="1 2">NML 120489</strain>
    </source>
</reference>